<dbReference type="InterPro" id="IPR001296">
    <property type="entry name" value="Glyco_trans_1"/>
</dbReference>
<accession>A0ABT5VMH5</accession>
<reference evidence="3 4" key="1">
    <citation type="submission" date="2022-01" db="EMBL/GenBank/DDBJ databases">
        <title>Labilibaculum sp. nov, a marine bacterium isolated from Antarctica.</title>
        <authorList>
            <person name="Dai W."/>
        </authorList>
    </citation>
    <scope>NUCLEOTIDE SEQUENCE [LARGE SCALE GENOMIC DNA]</scope>
    <source>
        <strain evidence="3 4">DW002</strain>
    </source>
</reference>
<dbReference type="Proteomes" id="UP001528920">
    <property type="component" value="Unassembled WGS sequence"/>
</dbReference>
<dbReference type="PANTHER" id="PTHR12526">
    <property type="entry name" value="GLYCOSYLTRANSFERASE"/>
    <property type="match status" value="1"/>
</dbReference>
<organism evidence="3 4">
    <name type="scientific">Paralabilibaculum antarcticum</name>
    <dbReference type="NCBI Taxonomy" id="2912572"/>
    <lineage>
        <taxon>Bacteria</taxon>
        <taxon>Pseudomonadati</taxon>
        <taxon>Bacteroidota</taxon>
        <taxon>Bacteroidia</taxon>
        <taxon>Marinilabiliales</taxon>
        <taxon>Marinifilaceae</taxon>
        <taxon>Paralabilibaculum</taxon>
    </lineage>
</organism>
<keyword evidence="3" id="KW-0328">Glycosyltransferase</keyword>
<dbReference type="InterPro" id="IPR028098">
    <property type="entry name" value="Glyco_trans_4-like_N"/>
</dbReference>
<dbReference type="SUPFAM" id="SSF53756">
    <property type="entry name" value="UDP-Glycosyltransferase/glycogen phosphorylase"/>
    <property type="match status" value="1"/>
</dbReference>
<dbReference type="Pfam" id="PF13439">
    <property type="entry name" value="Glyco_transf_4"/>
    <property type="match status" value="1"/>
</dbReference>
<dbReference type="RefSeq" id="WP_275107969.1">
    <property type="nucleotide sequence ID" value="NZ_JAKJSC010000001.1"/>
</dbReference>
<dbReference type="GO" id="GO:0016757">
    <property type="term" value="F:glycosyltransferase activity"/>
    <property type="evidence" value="ECO:0007669"/>
    <property type="project" value="UniProtKB-KW"/>
</dbReference>
<sequence>MRIAYVSTYPPNECGIATYTQYLSESVERKGKEIRILGQLGADGKNVFEVFAPTDKDIAAKLFFYIERLSPDVVHIEHEFGLFGDQRGVQIVELLIRCNIADTPVITTLHTVFEDLKYEERIIVQHILNCSSTVVVHEYFQKEILLSTYDCPNPIEVIPHGVRIVETLENAKELLYLEGKKVLLLAGYMRSTKNFEKIISLLPSLVKNIPNFMLLIATRSRINEHSKYGEELYQLIEDSQYQEHIKVLHGKFPQHTLDTILSASDLLALPYTKGAQSGVLAQASAFNLPVITSDLQSFKNWIFEVNGGLYAESDDEYVSHISRLLKDDELRYDFMDNIKQSNLERNWNTIADRHILLYKKVIKSPTSKAEFFHVESTKQHKVNLIT</sequence>
<evidence type="ECO:0000259" key="1">
    <source>
        <dbReference type="Pfam" id="PF00534"/>
    </source>
</evidence>
<name>A0ABT5VMH5_9BACT</name>
<evidence type="ECO:0000313" key="3">
    <source>
        <dbReference type="EMBL" id="MDE5416629.1"/>
    </source>
</evidence>
<keyword evidence="3" id="KW-0808">Transferase</keyword>
<dbReference type="EC" id="2.4.-.-" evidence="3"/>
<dbReference type="EMBL" id="JAKJSC010000001">
    <property type="protein sequence ID" value="MDE5416629.1"/>
    <property type="molecule type" value="Genomic_DNA"/>
</dbReference>
<proteinExistence type="predicted"/>
<dbReference type="PANTHER" id="PTHR12526:SF572">
    <property type="entry name" value="BLL5144 PROTEIN"/>
    <property type="match status" value="1"/>
</dbReference>
<gene>
    <name evidence="3" type="ORF">L3049_01320</name>
</gene>
<feature type="domain" description="Glycosyltransferase subfamily 4-like N-terminal" evidence="2">
    <location>
        <begin position="15"/>
        <end position="162"/>
    </location>
</feature>
<keyword evidence="4" id="KW-1185">Reference proteome</keyword>
<evidence type="ECO:0000259" key="2">
    <source>
        <dbReference type="Pfam" id="PF13439"/>
    </source>
</evidence>
<dbReference type="Pfam" id="PF00534">
    <property type="entry name" value="Glycos_transf_1"/>
    <property type="match status" value="1"/>
</dbReference>
<feature type="domain" description="Glycosyl transferase family 1" evidence="1">
    <location>
        <begin position="172"/>
        <end position="340"/>
    </location>
</feature>
<evidence type="ECO:0000313" key="4">
    <source>
        <dbReference type="Proteomes" id="UP001528920"/>
    </source>
</evidence>
<comment type="caution">
    <text evidence="3">The sequence shown here is derived from an EMBL/GenBank/DDBJ whole genome shotgun (WGS) entry which is preliminary data.</text>
</comment>
<dbReference type="Gene3D" id="3.40.50.2000">
    <property type="entry name" value="Glycogen Phosphorylase B"/>
    <property type="match status" value="2"/>
</dbReference>
<protein>
    <submittedName>
        <fullName evidence="3">Glycosyltransferase</fullName>
        <ecNumber evidence="3">2.4.-.-</ecNumber>
    </submittedName>
</protein>